<comment type="caution">
    <text evidence="1">The sequence shown here is derived from an EMBL/GenBank/DDBJ whole genome shotgun (WGS) entry which is preliminary data.</text>
</comment>
<dbReference type="EMBL" id="LAZR01001009">
    <property type="protein sequence ID" value="KKN52669.1"/>
    <property type="molecule type" value="Genomic_DNA"/>
</dbReference>
<evidence type="ECO:0000313" key="1">
    <source>
        <dbReference type="EMBL" id="KKN52669.1"/>
    </source>
</evidence>
<gene>
    <name evidence="1" type="ORF">LCGC14_0610020</name>
</gene>
<accession>A0A0F9RCL5</accession>
<proteinExistence type="predicted"/>
<name>A0A0F9RCL5_9ZZZZ</name>
<reference evidence="1" key="1">
    <citation type="journal article" date="2015" name="Nature">
        <title>Complex archaea that bridge the gap between prokaryotes and eukaryotes.</title>
        <authorList>
            <person name="Spang A."/>
            <person name="Saw J.H."/>
            <person name="Jorgensen S.L."/>
            <person name="Zaremba-Niedzwiedzka K."/>
            <person name="Martijn J."/>
            <person name="Lind A.E."/>
            <person name="van Eijk R."/>
            <person name="Schleper C."/>
            <person name="Guy L."/>
            <person name="Ettema T.J."/>
        </authorList>
    </citation>
    <scope>NUCLEOTIDE SEQUENCE</scope>
</reference>
<sequence length="108" mass="12800">MKEHHDIFLCRRLAENLMDWPFIHLDTFGEPMYETGDRLIDTRRFDPCCHPYHSRMLELRVEELGWEYEWTRGEAILMRDNRIVHHSGGVDRLDATAKVCDLIKAVSA</sequence>
<protein>
    <submittedName>
        <fullName evidence="1">Uncharacterized protein</fullName>
    </submittedName>
</protein>
<organism evidence="1">
    <name type="scientific">marine sediment metagenome</name>
    <dbReference type="NCBI Taxonomy" id="412755"/>
    <lineage>
        <taxon>unclassified sequences</taxon>
        <taxon>metagenomes</taxon>
        <taxon>ecological metagenomes</taxon>
    </lineage>
</organism>
<dbReference type="AlphaFoldDB" id="A0A0F9RCL5"/>